<dbReference type="GO" id="GO:0016491">
    <property type="term" value="F:oxidoreductase activity"/>
    <property type="evidence" value="ECO:0007669"/>
    <property type="project" value="UniProtKB-KW"/>
</dbReference>
<name>A0A9Q8QHW7_9HYPO</name>
<protein>
    <recommendedName>
        <fullName evidence="4">NmrA-like domain-containing protein</fullName>
    </recommendedName>
</protein>
<keyword evidence="6" id="KW-1185">Reference proteome</keyword>
<comment type="similarity">
    <text evidence="1">Belongs to the NmrA-type oxidoreductase family.</text>
</comment>
<dbReference type="InterPro" id="IPR051164">
    <property type="entry name" value="NmrA-like_oxidored"/>
</dbReference>
<dbReference type="KEGG" id="ptkz:JDV02_006271"/>
<dbReference type="GeneID" id="72068220"/>
<dbReference type="AlphaFoldDB" id="A0A9Q8QHW7"/>
<evidence type="ECO:0000313" key="5">
    <source>
        <dbReference type="EMBL" id="UNI20153.1"/>
    </source>
</evidence>
<evidence type="ECO:0000256" key="3">
    <source>
        <dbReference type="ARBA" id="ARBA00023002"/>
    </source>
</evidence>
<evidence type="ECO:0000256" key="2">
    <source>
        <dbReference type="ARBA" id="ARBA00022857"/>
    </source>
</evidence>
<accession>A0A9Q8QHW7</accession>
<dbReference type="Gene3D" id="3.40.50.720">
    <property type="entry name" value="NAD(P)-binding Rossmann-like Domain"/>
    <property type="match status" value="1"/>
</dbReference>
<dbReference type="InterPro" id="IPR008030">
    <property type="entry name" value="NmrA-like"/>
</dbReference>
<keyword evidence="2" id="KW-0521">NADP</keyword>
<dbReference type="RefSeq" id="XP_047843634.1">
    <property type="nucleotide sequence ID" value="XM_047987648.1"/>
</dbReference>
<proteinExistence type="inferred from homology"/>
<dbReference type="SUPFAM" id="SSF51735">
    <property type="entry name" value="NAD(P)-binding Rossmann-fold domains"/>
    <property type="match status" value="1"/>
</dbReference>
<reference evidence="5" key="1">
    <citation type="submission" date="2021-11" db="EMBL/GenBank/DDBJ databases">
        <title>Purpureocillium_takamizusanense_genome.</title>
        <authorList>
            <person name="Nguyen N.-H."/>
        </authorList>
    </citation>
    <scope>NUCLEOTIDE SEQUENCE</scope>
    <source>
        <strain evidence="5">PT3</strain>
    </source>
</reference>
<sequence length="320" mass="35475">MTDPKSRTIAVLGATGNQGGGVVRALLTRHPDLFTIRAITRDPNSPAAQRLLHEHEGSGRLTLVQGDVYDVQSLRLAFKEAHGVFAVTNHRSPEGAINSEEDLRHEVQSGRNIIDAAKYCNVQHFVISSLPNIKEASHGQFGKVYHFDHKDEIEVMARSQLPAVTALLPDDGTVRFCAAIPGNVQSEWVDPGYDIGVYASEVFAKGPDLTRSKRYPVLGQKMAFADFADIFTKMTSQLAYFDPISVEEWGDTVTTQVGPGFNEDIKEMIEWIAVAPVDKICYGTMDPSEDLSREDLGLEASTFEDWMRRSQWEGPPKVVR</sequence>
<feature type="domain" description="NmrA-like" evidence="4">
    <location>
        <begin position="6"/>
        <end position="305"/>
    </location>
</feature>
<dbReference type="PANTHER" id="PTHR42748:SF30">
    <property type="entry name" value="NMRA-LIKE DOMAIN-CONTAINING PROTEIN"/>
    <property type="match status" value="1"/>
</dbReference>
<dbReference type="GO" id="GO:0005634">
    <property type="term" value="C:nucleus"/>
    <property type="evidence" value="ECO:0007669"/>
    <property type="project" value="TreeGrafter"/>
</dbReference>
<dbReference type="InterPro" id="IPR036291">
    <property type="entry name" value="NAD(P)-bd_dom_sf"/>
</dbReference>
<evidence type="ECO:0000256" key="1">
    <source>
        <dbReference type="ARBA" id="ARBA00006328"/>
    </source>
</evidence>
<dbReference type="PANTHER" id="PTHR42748">
    <property type="entry name" value="NITROGEN METABOLITE REPRESSION PROTEIN NMRA FAMILY MEMBER"/>
    <property type="match status" value="1"/>
</dbReference>
<dbReference type="Proteomes" id="UP000829364">
    <property type="component" value="Chromosome 5"/>
</dbReference>
<dbReference type="EMBL" id="CP086358">
    <property type="protein sequence ID" value="UNI20153.1"/>
    <property type="molecule type" value="Genomic_DNA"/>
</dbReference>
<gene>
    <name evidence="5" type="ORF">JDV02_006271</name>
</gene>
<evidence type="ECO:0000313" key="6">
    <source>
        <dbReference type="Proteomes" id="UP000829364"/>
    </source>
</evidence>
<organism evidence="5 6">
    <name type="scientific">Purpureocillium takamizusanense</name>
    <dbReference type="NCBI Taxonomy" id="2060973"/>
    <lineage>
        <taxon>Eukaryota</taxon>
        <taxon>Fungi</taxon>
        <taxon>Dikarya</taxon>
        <taxon>Ascomycota</taxon>
        <taxon>Pezizomycotina</taxon>
        <taxon>Sordariomycetes</taxon>
        <taxon>Hypocreomycetidae</taxon>
        <taxon>Hypocreales</taxon>
        <taxon>Ophiocordycipitaceae</taxon>
        <taxon>Purpureocillium</taxon>
    </lineage>
</organism>
<evidence type="ECO:0000259" key="4">
    <source>
        <dbReference type="Pfam" id="PF05368"/>
    </source>
</evidence>
<dbReference type="OrthoDB" id="3358371at2759"/>
<dbReference type="Gene3D" id="3.90.25.10">
    <property type="entry name" value="UDP-galactose 4-epimerase, domain 1"/>
    <property type="match status" value="1"/>
</dbReference>
<keyword evidence="3" id="KW-0560">Oxidoreductase</keyword>
<dbReference type="Pfam" id="PF05368">
    <property type="entry name" value="NmrA"/>
    <property type="match status" value="1"/>
</dbReference>